<feature type="binding site" evidence="10">
    <location>
        <position position="247"/>
    </location>
    <ligand>
        <name>Zn(2+)</name>
        <dbReference type="ChEBI" id="CHEBI:29105"/>
    </ligand>
</feature>
<dbReference type="SUPFAM" id="SSF50249">
    <property type="entry name" value="Nucleic acid-binding proteins"/>
    <property type="match status" value="1"/>
</dbReference>
<feature type="domain" description="CP-type G" evidence="12">
    <location>
        <begin position="58"/>
        <end position="218"/>
    </location>
</feature>
<dbReference type="InterPro" id="IPR004881">
    <property type="entry name" value="Ribosome_biogen_GTPase_RsgA"/>
</dbReference>
<keyword evidence="3 10" id="KW-0479">Metal-binding</keyword>
<evidence type="ECO:0000256" key="3">
    <source>
        <dbReference type="ARBA" id="ARBA00022723"/>
    </source>
</evidence>
<dbReference type="CDD" id="cd04466">
    <property type="entry name" value="S1_YloQ_GTPase"/>
    <property type="match status" value="1"/>
</dbReference>
<keyword evidence="4 10" id="KW-0699">rRNA-binding</keyword>
<evidence type="ECO:0000256" key="10">
    <source>
        <dbReference type="HAMAP-Rule" id="MF_01820"/>
    </source>
</evidence>
<evidence type="ECO:0000313" key="13">
    <source>
        <dbReference type="EMBL" id="MBB6449344.1"/>
    </source>
</evidence>
<dbReference type="EMBL" id="JACHHJ010000001">
    <property type="protein sequence ID" value="MBB6449344.1"/>
    <property type="molecule type" value="Genomic_DNA"/>
</dbReference>
<dbReference type="RefSeq" id="WP_184403238.1">
    <property type="nucleotide sequence ID" value="NZ_JACHHJ010000001.1"/>
</dbReference>
<keyword evidence="14" id="KW-1185">Reference proteome</keyword>
<comment type="cofactor">
    <cofactor evidence="10">
        <name>Zn(2+)</name>
        <dbReference type="ChEBI" id="CHEBI:29105"/>
    </cofactor>
    <text evidence="10">Binds 1 zinc ion per subunit.</text>
</comment>
<evidence type="ECO:0000256" key="8">
    <source>
        <dbReference type="ARBA" id="ARBA00022884"/>
    </source>
</evidence>
<dbReference type="SUPFAM" id="SSF52540">
    <property type="entry name" value="P-loop containing nucleoside triphosphate hydrolases"/>
    <property type="match status" value="1"/>
</dbReference>
<feature type="binding site" evidence="10">
    <location>
        <position position="249"/>
    </location>
    <ligand>
        <name>Zn(2+)</name>
        <dbReference type="ChEBI" id="CHEBI:29105"/>
    </ligand>
</feature>
<dbReference type="AlphaFoldDB" id="A0A841PNJ7"/>
<dbReference type="PANTHER" id="PTHR32120">
    <property type="entry name" value="SMALL RIBOSOMAL SUBUNIT BIOGENESIS GTPASE RSGA"/>
    <property type="match status" value="1"/>
</dbReference>
<dbReference type="HAMAP" id="MF_01820">
    <property type="entry name" value="GTPase_RsgA"/>
    <property type="match status" value="1"/>
</dbReference>
<proteinExistence type="inferred from homology"/>
<dbReference type="GO" id="GO:0046872">
    <property type="term" value="F:metal ion binding"/>
    <property type="evidence" value="ECO:0007669"/>
    <property type="project" value="UniProtKB-KW"/>
</dbReference>
<dbReference type="PANTHER" id="PTHR32120:SF11">
    <property type="entry name" value="SMALL RIBOSOMAL SUBUNIT BIOGENESIS GTPASE RSGA 1, MITOCHONDRIAL-RELATED"/>
    <property type="match status" value="1"/>
</dbReference>
<dbReference type="InterPro" id="IPR012340">
    <property type="entry name" value="NA-bd_OB-fold"/>
</dbReference>
<evidence type="ECO:0000259" key="12">
    <source>
        <dbReference type="PROSITE" id="PS51721"/>
    </source>
</evidence>
<evidence type="ECO:0000256" key="7">
    <source>
        <dbReference type="ARBA" id="ARBA00022833"/>
    </source>
</evidence>
<dbReference type="GO" id="GO:0005737">
    <property type="term" value="C:cytoplasm"/>
    <property type="evidence" value="ECO:0007669"/>
    <property type="project" value="UniProtKB-SubCell"/>
</dbReference>
<evidence type="ECO:0000256" key="5">
    <source>
        <dbReference type="ARBA" id="ARBA00022741"/>
    </source>
</evidence>
<name>A0A841PNJ7_9BACL</name>
<dbReference type="Gene3D" id="3.40.50.300">
    <property type="entry name" value="P-loop containing nucleotide triphosphate hydrolases"/>
    <property type="match status" value="1"/>
</dbReference>
<dbReference type="InterPro" id="IPR027417">
    <property type="entry name" value="P-loop_NTPase"/>
</dbReference>
<dbReference type="InterPro" id="IPR010914">
    <property type="entry name" value="RsgA_GTPase_dom"/>
</dbReference>
<evidence type="ECO:0000256" key="6">
    <source>
        <dbReference type="ARBA" id="ARBA00022801"/>
    </source>
</evidence>
<dbReference type="Gene3D" id="2.40.50.140">
    <property type="entry name" value="Nucleic acid-binding proteins"/>
    <property type="match status" value="1"/>
</dbReference>
<keyword evidence="5 10" id="KW-0547">Nucleotide-binding</keyword>
<dbReference type="EC" id="3.6.1.-" evidence="10"/>
<evidence type="ECO:0000256" key="2">
    <source>
        <dbReference type="ARBA" id="ARBA00022517"/>
    </source>
</evidence>
<evidence type="ECO:0000313" key="14">
    <source>
        <dbReference type="Proteomes" id="UP000568839"/>
    </source>
</evidence>
<comment type="subunit">
    <text evidence="10">Monomer. Associates with 30S ribosomal subunit, binds 16S rRNA.</text>
</comment>
<feature type="domain" description="EngC GTPase" evidence="11">
    <location>
        <begin position="67"/>
        <end position="216"/>
    </location>
</feature>
<keyword evidence="6 10" id="KW-0378">Hydrolase</keyword>
<comment type="subcellular location">
    <subcellularLocation>
        <location evidence="10">Cytoplasm</location>
    </subcellularLocation>
</comment>
<dbReference type="Pfam" id="PF03193">
    <property type="entry name" value="RsgA_GTPase"/>
    <property type="match status" value="1"/>
</dbReference>
<protein>
    <recommendedName>
        <fullName evidence="10">Small ribosomal subunit biogenesis GTPase RsgA</fullName>
        <ecNumber evidence="10">3.6.1.-</ecNumber>
    </recommendedName>
</protein>
<organism evidence="13 14">
    <name type="scientific">Geomicrobium halophilum</name>
    <dbReference type="NCBI Taxonomy" id="549000"/>
    <lineage>
        <taxon>Bacteria</taxon>
        <taxon>Bacillati</taxon>
        <taxon>Bacillota</taxon>
        <taxon>Bacilli</taxon>
        <taxon>Bacillales</taxon>
        <taxon>Geomicrobium</taxon>
    </lineage>
</organism>
<keyword evidence="1 10" id="KW-0963">Cytoplasm</keyword>
<evidence type="ECO:0000256" key="4">
    <source>
        <dbReference type="ARBA" id="ARBA00022730"/>
    </source>
</evidence>
<accession>A0A841PNJ7</accession>
<evidence type="ECO:0000259" key="11">
    <source>
        <dbReference type="PROSITE" id="PS50936"/>
    </source>
</evidence>
<comment type="function">
    <text evidence="10">One of several proteins that assist in the late maturation steps of the functional core of the 30S ribosomal subunit. Helps release RbfA from mature subunits. May play a role in the assembly of ribosomal proteins into the subunit. Circularly permuted GTPase that catalyzes slow GTP hydrolysis, GTPase activity is stimulated by the 30S ribosomal subunit.</text>
</comment>
<keyword evidence="9 10" id="KW-0342">GTP-binding</keyword>
<dbReference type="NCBIfam" id="TIGR00157">
    <property type="entry name" value="ribosome small subunit-dependent GTPase A"/>
    <property type="match status" value="1"/>
</dbReference>
<reference evidence="13 14" key="1">
    <citation type="submission" date="2020-08" db="EMBL/GenBank/DDBJ databases">
        <title>Genomic Encyclopedia of Type Strains, Phase IV (KMG-IV): sequencing the most valuable type-strain genomes for metagenomic binning, comparative biology and taxonomic classification.</title>
        <authorList>
            <person name="Goeker M."/>
        </authorList>
    </citation>
    <scope>NUCLEOTIDE SEQUENCE [LARGE SCALE GENOMIC DNA]</scope>
    <source>
        <strain evidence="13 14">DSM 21769</strain>
    </source>
</reference>
<keyword evidence="2 10" id="KW-0690">Ribosome biogenesis</keyword>
<dbReference type="InterPro" id="IPR031944">
    <property type="entry name" value="RsgA_N"/>
</dbReference>
<dbReference type="Proteomes" id="UP000568839">
    <property type="component" value="Unassembled WGS sequence"/>
</dbReference>
<comment type="similarity">
    <text evidence="10">Belongs to the TRAFAC class YlqF/YawG GTPase family. RsgA subfamily.</text>
</comment>
<dbReference type="GO" id="GO:0042274">
    <property type="term" value="P:ribosomal small subunit biogenesis"/>
    <property type="evidence" value="ECO:0007669"/>
    <property type="project" value="UniProtKB-UniRule"/>
</dbReference>
<dbReference type="GO" id="GO:0003924">
    <property type="term" value="F:GTPase activity"/>
    <property type="evidence" value="ECO:0007669"/>
    <property type="project" value="UniProtKB-UniRule"/>
</dbReference>
<comment type="caution">
    <text evidence="13">The sequence shown here is derived from an EMBL/GenBank/DDBJ whole genome shotgun (WGS) entry which is preliminary data.</text>
</comment>
<dbReference type="InterPro" id="IPR030378">
    <property type="entry name" value="G_CP_dom"/>
</dbReference>
<feature type="binding site" evidence="10">
    <location>
        <position position="242"/>
    </location>
    <ligand>
        <name>Zn(2+)</name>
        <dbReference type="ChEBI" id="CHEBI:29105"/>
    </ligand>
</feature>
<dbReference type="CDD" id="cd01854">
    <property type="entry name" value="YjeQ_EngC"/>
    <property type="match status" value="1"/>
</dbReference>
<dbReference type="GO" id="GO:0019843">
    <property type="term" value="F:rRNA binding"/>
    <property type="evidence" value="ECO:0007669"/>
    <property type="project" value="UniProtKB-KW"/>
</dbReference>
<evidence type="ECO:0000256" key="1">
    <source>
        <dbReference type="ARBA" id="ARBA00022490"/>
    </source>
</evidence>
<keyword evidence="8 10" id="KW-0694">RNA-binding</keyword>
<dbReference type="Pfam" id="PF16745">
    <property type="entry name" value="RsgA_N"/>
    <property type="match status" value="1"/>
</dbReference>
<keyword evidence="7 10" id="KW-0862">Zinc</keyword>
<sequence length="287" mass="32200">MQEGQIVKAVGGFYEVKNEEGVFRCRARGLFRKQKIKPLVGDFVQFEHHYIQAVLKRDSELHRPPVANIDQAFLVFSMTKPAFSPYLLDRMLVHVEAIEADAVIVVTKKDIATEEELAAFREYQDIYQGLGYPLIFVSGQKGENSEALLPYLKGRLTVLAGQSGVGKSTLLNHLDPNLSLETGEISEGLARGKHTTRQVELLNIAGGSVADTPGFSSLDFTGIEPELVQDCFREIREVRAACKYRGCTHRKEDGCAVKEATASGEIASTRHEHYMQFYDEIEKNRRY</sequence>
<gene>
    <name evidence="10" type="primary">rsgA</name>
    <name evidence="13" type="ORF">HNR44_001293</name>
</gene>
<dbReference type="PROSITE" id="PS50936">
    <property type="entry name" value="ENGC_GTPASE"/>
    <property type="match status" value="1"/>
</dbReference>
<evidence type="ECO:0000256" key="9">
    <source>
        <dbReference type="ARBA" id="ARBA00023134"/>
    </source>
</evidence>
<feature type="binding site" evidence="10">
    <location>
        <begin position="107"/>
        <end position="110"/>
    </location>
    <ligand>
        <name>GTP</name>
        <dbReference type="ChEBI" id="CHEBI:37565"/>
    </ligand>
</feature>
<dbReference type="Gene3D" id="1.10.40.50">
    <property type="entry name" value="Probable gtpase engc, domain 3"/>
    <property type="match status" value="1"/>
</dbReference>
<dbReference type="GO" id="GO:0005525">
    <property type="term" value="F:GTP binding"/>
    <property type="evidence" value="ECO:0007669"/>
    <property type="project" value="UniProtKB-UniRule"/>
</dbReference>
<feature type="binding site" evidence="10">
    <location>
        <begin position="161"/>
        <end position="169"/>
    </location>
    <ligand>
        <name>GTP</name>
        <dbReference type="ChEBI" id="CHEBI:37565"/>
    </ligand>
</feature>
<dbReference type="PROSITE" id="PS51721">
    <property type="entry name" value="G_CP"/>
    <property type="match status" value="1"/>
</dbReference>
<feature type="binding site" evidence="10">
    <location>
        <position position="255"/>
    </location>
    <ligand>
        <name>Zn(2+)</name>
        <dbReference type="ChEBI" id="CHEBI:29105"/>
    </ligand>
</feature>